<dbReference type="AlphaFoldDB" id="A0A9X8H518"/>
<evidence type="ECO:0000313" key="3">
    <source>
        <dbReference type="Proteomes" id="UP000275652"/>
    </source>
</evidence>
<dbReference type="EMBL" id="QUTI01036114">
    <property type="protein sequence ID" value="RLO01497.1"/>
    <property type="molecule type" value="Genomic_DNA"/>
</dbReference>
<name>A0A9X8H518_APHAT</name>
<proteinExistence type="predicted"/>
<gene>
    <name evidence="2" type="ORF">DYB28_015630</name>
</gene>
<dbReference type="Proteomes" id="UP000275652">
    <property type="component" value="Unassembled WGS sequence"/>
</dbReference>
<feature type="compositionally biased region" description="Acidic residues" evidence="1">
    <location>
        <begin position="75"/>
        <end position="84"/>
    </location>
</feature>
<evidence type="ECO:0000256" key="1">
    <source>
        <dbReference type="SAM" id="MobiDB-lite"/>
    </source>
</evidence>
<feature type="region of interest" description="Disordered" evidence="1">
    <location>
        <begin position="61"/>
        <end position="96"/>
    </location>
</feature>
<evidence type="ECO:0000313" key="2">
    <source>
        <dbReference type="EMBL" id="RLO01497.1"/>
    </source>
</evidence>
<reference evidence="2 3" key="1">
    <citation type="journal article" date="2018" name="J. Invertebr. Pathol.">
        <title>New genotyping method for the causative agent of crayfish plague (Aphanomyces astaci) based on whole genome data.</title>
        <authorList>
            <person name="Minardi D."/>
            <person name="Studholme D.J."/>
            <person name="van der Giezen M."/>
            <person name="Pretto T."/>
            <person name="Oidtmann B."/>
        </authorList>
    </citation>
    <scope>NUCLEOTIDE SEQUENCE [LARGE SCALE GENOMIC DNA]</scope>
    <source>
        <strain evidence="2 3">KB13</strain>
    </source>
</reference>
<organism evidence="2 3">
    <name type="scientific">Aphanomyces astaci</name>
    <name type="common">Crayfish plague agent</name>
    <dbReference type="NCBI Taxonomy" id="112090"/>
    <lineage>
        <taxon>Eukaryota</taxon>
        <taxon>Sar</taxon>
        <taxon>Stramenopiles</taxon>
        <taxon>Oomycota</taxon>
        <taxon>Saprolegniomycetes</taxon>
        <taxon>Saprolegniales</taxon>
        <taxon>Verrucalvaceae</taxon>
        <taxon>Aphanomyces</taxon>
    </lineage>
</organism>
<protein>
    <submittedName>
        <fullName evidence="2">Uncharacterized protein</fullName>
    </submittedName>
</protein>
<comment type="caution">
    <text evidence="2">The sequence shown here is derived from an EMBL/GenBank/DDBJ whole genome shotgun (WGS) entry which is preliminary data.</text>
</comment>
<sequence>MESTPARKLSLPQDTQVPEPLLDDLAKNAKGVPRRKSRVAKTRKRSVVLAAAAVAAALYKTRSKPQTPQWTPLDASDDDDDDEDGKGVTHTTTYDDSAFCDSGGALVAGDI</sequence>
<accession>A0A9X8H518</accession>
<feature type="region of interest" description="Disordered" evidence="1">
    <location>
        <begin position="1"/>
        <end position="40"/>
    </location>
</feature>